<accession>A0ABU8S751</accession>
<dbReference type="SUPFAM" id="SSF56112">
    <property type="entry name" value="Protein kinase-like (PK-like)"/>
    <property type="match status" value="1"/>
</dbReference>
<comment type="caution">
    <text evidence="1">The sequence shown here is derived from an EMBL/GenBank/DDBJ whole genome shotgun (WGS) entry which is preliminary data.</text>
</comment>
<evidence type="ECO:0000313" key="2">
    <source>
        <dbReference type="Proteomes" id="UP001379235"/>
    </source>
</evidence>
<protein>
    <recommendedName>
        <fullName evidence="3">Aminoglycoside phosphotransferase domain-containing protein</fullName>
    </recommendedName>
</protein>
<gene>
    <name evidence="1" type="ORF">WG900_07430</name>
</gene>
<evidence type="ECO:0008006" key="3">
    <source>
        <dbReference type="Google" id="ProtNLM"/>
    </source>
</evidence>
<evidence type="ECO:0000313" key="1">
    <source>
        <dbReference type="EMBL" id="MEJ6009746.1"/>
    </source>
</evidence>
<reference evidence="1 2" key="1">
    <citation type="submission" date="2024-03" db="EMBL/GenBank/DDBJ databases">
        <authorList>
            <person name="Jo J.-H."/>
        </authorList>
    </citation>
    <scope>NUCLEOTIDE SEQUENCE [LARGE SCALE GENOMIC DNA]</scope>
    <source>
        <strain evidence="1 2">AS3R-12</strain>
    </source>
</reference>
<keyword evidence="2" id="KW-1185">Reference proteome</keyword>
<dbReference type="InterPro" id="IPR011009">
    <property type="entry name" value="Kinase-like_dom_sf"/>
</dbReference>
<dbReference type="RefSeq" id="WP_339965998.1">
    <property type="nucleotide sequence ID" value="NZ_JBBHJY010000003.1"/>
</dbReference>
<name>A0ABU8S751_9SPHN</name>
<dbReference type="Proteomes" id="UP001379235">
    <property type="component" value="Unassembled WGS sequence"/>
</dbReference>
<proteinExistence type="predicted"/>
<organism evidence="1 2">
    <name type="scientific">Novosphingobium aquae</name>
    <dbReference type="NCBI Taxonomy" id="3133435"/>
    <lineage>
        <taxon>Bacteria</taxon>
        <taxon>Pseudomonadati</taxon>
        <taxon>Pseudomonadota</taxon>
        <taxon>Alphaproteobacteria</taxon>
        <taxon>Sphingomonadales</taxon>
        <taxon>Sphingomonadaceae</taxon>
        <taxon>Novosphingobium</taxon>
    </lineage>
</organism>
<sequence>MTQTAIIDWARGDLFGLDFPAHPEALQSGGPEFLTRAFRASGALGADNRVTAITGLDEWMLGGTGVKALLSVAYERDEPGLTYDLFVKFSRNFRDKVRDSGSYHMPSEVRLANLSRKAGFPVVVPHCYFADIQQDTLTGILITERIAYDQGAIEPHYPKCMDHLLPDPSPHYRALITNLARLSGEHKSGRLGDIVERDFPFDADRLIARRPPFDLPLLAKRINRLAEFILQYPHLFPAHIADRGFLDAFCAAAPLAAEHQTQILRLLLARPEMIALCHMNANIDNAWFWREPDGALRSGLIDWGSVGQMSVAQSIWGCLGAAEPETHDRHLEGLLDLFIAEYAQAGGPMLDRGELAQHVEMHVMLSALHMTTAPPAILREVPDPAEAADRYDPVFTANETARVQLKVTIALLNMWSRRDLGRHLRADAVWRR</sequence>
<dbReference type="EMBL" id="JBBHJY010000003">
    <property type="protein sequence ID" value="MEJ6009746.1"/>
    <property type="molecule type" value="Genomic_DNA"/>
</dbReference>